<evidence type="ECO:0000259" key="3">
    <source>
        <dbReference type="PROSITE" id="PS50850"/>
    </source>
</evidence>
<feature type="transmembrane region" description="Helical" evidence="2">
    <location>
        <begin position="32"/>
        <end position="50"/>
    </location>
</feature>
<feature type="transmembrane region" description="Helical" evidence="2">
    <location>
        <begin position="6"/>
        <end position="25"/>
    </location>
</feature>
<dbReference type="InterPro" id="IPR050327">
    <property type="entry name" value="Proton-linked_MCT"/>
</dbReference>
<dbReference type="Gene3D" id="1.20.1250.20">
    <property type="entry name" value="MFS general substrate transporter like domains"/>
    <property type="match status" value="1"/>
</dbReference>
<keyword evidence="2" id="KW-1133">Transmembrane helix</keyword>
<dbReference type="Proteomes" id="UP000694865">
    <property type="component" value="Unplaced"/>
</dbReference>
<evidence type="ECO:0000313" key="4">
    <source>
        <dbReference type="Proteomes" id="UP000694865"/>
    </source>
</evidence>
<sequence length="160" mass="17084">MNAAFLMTVIGVSNLFGSAIHGWFVDLGHVSPMFVSGCGWFVSGLSLLFVPVADSYMILVLIAATFGFANSIAYPLMCGVSMKLCVGTHDLSSAFGWLLLSLGVGNTVGPPLAGLLYDGTLNYNLSFILAGGTLILTAFLLFIQIIIKRCQGQNKINERR</sequence>
<name>A0ABM0M140_SACKO</name>
<protein>
    <submittedName>
        <fullName evidence="5">Monocarboxylate transporter 12-like</fullName>
    </submittedName>
</protein>
<dbReference type="PANTHER" id="PTHR11360:SF284">
    <property type="entry name" value="EG:103B4.3 PROTEIN-RELATED"/>
    <property type="match status" value="1"/>
</dbReference>
<feature type="transmembrane region" description="Helical" evidence="2">
    <location>
        <begin position="97"/>
        <end position="117"/>
    </location>
</feature>
<evidence type="ECO:0000256" key="2">
    <source>
        <dbReference type="SAM" id="Phobius"/>
    </source>
</evidence>
<dbReference type="Pfam" id="PF07690">
    <property type="entry name" value="MFS_1"/>
    <property type="match status" value="1"/>
</dbReference>
<feature type="transmembrane region" description="Helical" evidence="2">
    <location>
        <begin position="56"/>
        <end position="76"/>
    </location>
</feature>
<evidence type="ECO:0000256" key="1">
    <source>
        <dbReference type="ARBA" id="ARBA00004141"/>
    </source>
</evidence>
<feature type="domain" description="Major facilitator superfamily (MFS) profile" evidence="3">
    <location>
        <begin position="1"/>
        <end position="149"/>
    </location>
</feature>
<dbReference type="PANTHER" id="PTHR11360">
    <property type="entry name" value="MONOCARBOXYLATE TRANSPORTER"/>
    <property type="match status" value="1"/>
</dbReference>
<organism evidence="4 5">
    <name type="scientific">Saccoglossus kowalevskii</name>
    <name type="common">Acorn worm</name>
    <dbReference type="NCBI Taxonomy" id="10224"/>
    <lineage>
        <taxon>Eukaryota</taxon>
        <taxon>Metazoa</taxon>
        <taxon>Hemichordata</taxon>
        <taxon>Enteropneusta</taxon>
        <taxon>Harrimaniidae</taxon>
        <taxon>Saccoglossus</taxon>
    </lineage>
</organism>
<evidence type="ECO:0000313" key="5">
    <source>
        <dbReference type="RefSeq" id="XP_006813731.1"/>
    </source>
</evidence>
<keyword evidence="2" id="KW-0472">Membrane</keyword>
<keyword evidence="2" id="KW-0812">Transmembrane</keyword>
<keyword evidence="4" id="KW-1185">Reference proteome</keyword>
<dbReference type="InterPro" id="IPR011701">
    <property type="entry name" value="MFS"/>
</dbReference>
<dbReference type="InterPro" id="IPR020846">
    <property type="entry name" value="MFS_dom"/>
</dbReference>
<gene>
    <name evidence="5" type="primary">LOC102807790</name>
</gene>
<dbReference type="RefSeq" id="XP_006813731.1">
    <property type="nucleotide sequence ID" value="XM_006813668.1"/>
</dbReference>
<dbReference type="PROSITE" id="PS50850">
    <property type="entry name" value="MFS"/>
    <property type="match status" value="1"/>
</dbReference>
<accession>A0ABM0M140</accession>
<dbReference type="GeneID" id="102807790"/>
<comment type="subcellular location">
    <subcellularLocation>
        <location evidence="1">Membrane</location>
        <topology evidence="1">Multi-pass membrane protein</topology>
    </subcellularLocation>
</comment>
<dbReference type="SUPFAM" id="SSF103473">
    <property type="entry name" value="MFS general substrate transporter"/>
    <property type="match status" value="1"/>
</dbReference>
<feature type="transmembrane region" description="Helical" evidence="2">
    <location>
        <begin position="123"/>
        <end position="147"/>
    </location>
</feature>
<dbReference type="InterPro" id="IPR036259">
    <property type="entry name" value="MFS_trans_sf"/>
</dbReference>
<reference evidence="5" key="1">
    <citation type="submission" date="2025-08" db="UniProtKB">
        <authorList>
            <consortium name="RefSeq"/>
        </authorList>
    </citation>
    <scope>IDENTIFICATION</scope>
    <source>
        <tissue evidence="5">Testes</tissue>
    </source>
</reference>
<proteinExistence type="predicted"/>